<sequence length="61" mass="7251">MYSVRFAHIGKSLSAKRFFNLLRLICIYADFMRKYTAFLHNYSLLGLYLTLFSQFETSVKD</sequence>
<reference evidence="1" key="1">
    <citation type="submission" date="2019-11" db="EMBL/GenBank/DDBJ databases">
        <authorList>
            <person name="Feng L."/>
        </authorList>
    </citation>
    <scope>NUCLEOTIDE SEQUENCE</scope>
    <source>
        <strain evidence="1">PclaraLFYP37</strain>
    </source>
</reference>
<proteinExistence type="predicted"/>
<evidence type="ECO:0000313" key="1">
    <source>
        <dbReference type="EMBL" id="VYU55450.1"/>
    </source>
</evidence>
<gene>
    <name evidence="1" type="ORF">PCLFYP37_00216</name>
</gene>
<protein>
    <submittedName>
        <fullName evidence="1">Uncharacterized protein</fullName>
    </submittedName>
</protein>
<accession>A0A6N3FTU6</accession>
<name>A0A6N3FTU6_9BACT</name>
<dbReference type="AlphaFoldDB" id="A0A6N3FTU6"/>
<dbReference type="EMBL" id="CACRUT010000023">
    <property type="protein sequence ID" value="VYU55450.1"/>
    <property type="molecule type" value="Genomic_DNA"/>
</dbReference>
<organism evidence="1">
    <name type="scientific">Paraprevotella clara</name>
    <dbReference type="NCBI Taxonomy" id="454154"/>
    <lineage>
        <taxon>Bacteria</taxon>
        <taxon>Pseudomonadati</taxon>
        <taxon>Bacteroidota</taxon>
        <taxon>Bacteroidia</taxon>
        <taxon>Bacteroidales</taxon>
        <taxon>Prevotellaceae</taxon>
        <taxon>Paraprevotella</taxon>
    </lineage>
</organism>